<keyword evidence="4" id="KW-1185">Reference proteome</keyword>
<feature type="compositionally biased region" description="Basic and acidic residues" evidence="1">
    <location>
        <begin position="12"/>
        <end position="22"/>
    </location>
</feature>
<protein>
    <submittedName>
        <fullName evidence="3">Uncharacterized protein</fullName>
    </submittedName>
</protein>
<evidence type="ECO:0000256" key="1">
    <source>
        <dbReference type="SAM" id="MobiDB-lite"/>
    </source>
</evidence>
<proteinExistence type="predicted"/>
<dbReference type="AlphaFoldDB" id="A0A8E2F801"/>
<feature type="transmembrane region" description="Helical" evidence="2">
    <location>
        <begin position="80"/>
        <end position="100"/>
    </location>
</feature>
<keyword evidence="2" id="KW-0472">Membrane</keyword>
<keyword evidence="2" id="KW-0812">Transmembrane</keyword>
<dbReference type="Proteomes" id="UP000250140">
    <property type="component" value="Unassembled WGS sequence"/>
</dbReference>
<feature type="region of interest" description="Disordered" evidence="1">
    <location>
        <begin position="1"/>
        <end position="24"/>
    </location>
</feature>
<evidence type="ECO:0000313" key="3">
    <source>
        <dbReference type="EMBL" id="OCL12141.1"/>
    </source>
</evidence>
<feature type="transmembrane region" description="Helical" evidence="2">
    <location>
        <begin position="106"/>
        <end position="130"/>
    </location>
</feature>
<organism evidence="3 4">
    <name type="scientific">Glonium stellatum</name>
    <dbReference type="NCBI Taxonomy" id="574774"/>
    <lineage>
        <taxon>Eukaryota</taxon>
        <taxon>Fungi</taxon>
        <taxon>Dikarya</taxon>
        <taxon>Ascomycota</taxon>
        <taxon>Pezizomycotina</taxon>
        <taxon>Dothideomycetes</taxon>
        <taxon>Pleosporomycetidae</taxon>
        <taxon>Gloniales</taxon>
        <taxon>Gloniaceae</taxon>
        <taxon>Glonium</taxon>
    </lineage>
</organism>
<gene>
    <name evidence="3" type="ORF">AOQ84DRAFT_228228</name>
</gene>
<accession>A0A8E2F801</accession>
<name>A0A8E2F801_9PEZI</name>
<reference evidence="3 4" key="1">
    <citation type="journal article" date="2016" name="Nat. Commun.">
        <title>Ectomycorrhizal ecology is imprinted in the genome of the dominant symbiotic fungus Cenococcum geophilum.</title>
        <authorList>
            <consortium name="DOE Joint Genome Institute"/>
            <person name="Peter M."/>
            <person name="Kohler A."/>
            <person name="Ohm R.A."/>
            <person name="Kuo A."/>
            <person name="Krutzmann J."/>
            <person name="Morin E."/>
            <person name="Arend M."/>
            <person name="Barry K.W."/>
            <person name="Binder M."/>
            <person name="Choi C."/>
            <person name="Clum A."/>
            <person name="Copeland A."/>
            <person name="Grisel N."/>
            <person name="Haridas S."/>
            <person name="Kipfer T."/>
            <person name="LaButti K."/>
            <person name="Lindquist E."/>
            <person name="Lipzen A."/>
            <person name="Maire R."/>
            <person name="Meier B."/>
            <person name="Mihaltcheva S."/>
            <person name="Molinier V."/>
            <person name="Murat C."/>
            <person name="Poggeler S."/>
            <person name="Quandt C.A."/>
            <person name="Sperisen C."/>
            <person name="Tritt A."/>
            <person name="Tisserant E."/>
            <person name="Crous P.W."/>
            <person name="Henrissat B."/>
            <person name="Nehls U."/>
            <person name="Egli S."/>
            <person name="Spatafora J.W."/>
            <person name="Grigoriev I.V."/>
            <person name="Martin F.M."/>
        </authorList>
    </citation>
    <scope>NUCLEOTIDE SEQUENCE [LARGE SCALE GENOMIC DNA]</scope>
    <source>
        <strain evidence="3 4">CBS 207.34</strain>
    </source>
</reference>
<keyword evidence="2" id="KW-1133">Transmembrane helix</keyword>
<evidence type="ECO:0000256" key="2">
    <source>
        <dbReference type="SAM" id="Phobius"/>
    </source>
</evidence>
<dbReference type="EMBL" id="KV748920">
    <property type="protein sequence ID" value="OCL12141.1"/>
    <property type="molecule type" value="Genomic_DNA"/>
</dbReference>
<sequence>MWVLRMAGRSGRLKDAAKRTEGPAKATRRRLLFRRRLRCRLQRLPLHGEPNLIYCARSAPSSPLGPAIRWSLRFADCTDWWLSCPAALFSALSALTGLLASLASAALAVLAVLVGLAALAAHCMMPLGLLCSMRSGAGCASPSLCLSPRRAWLRGLLLAALAGRTARTLALALQPGGQQKSLFDLDRCNFRRSGRWIITPSAVDWRRGSGVQRTPASFAHRSSSSVLHLLGARGKRCNPRC</sequence>
<evidence type="ECO:0000313" key="4">
    <source>
        <dbReference type="Proteomes" id="UP000250140"/>
    </source>
</evidence>